<proteinExistence type="predicted"/>
<feature type="region of interest" description="Disordered" evidence="1">
    <location>
        <begin position="1"/>
        <end position="25"/>
    </location>
</feature>
<sequence length="79" mass="8532">MAQTQTGSLNPSAADTAPAPDAPAISMPVFLQERPPQSERVQIKEGNGIWEVRIDGTFRGDYVQKSHALEAAALLKRSL</sequence>
<evidence type="ECO:0000256" key="1">
    <source>
        <dbReference type="SAM" id="MobiDB-lite"/>
    </source>
</evidence>
<comment type="caution">
    <text evidence="2">The sequence shown here is derived from an EMBL/GenBank/DDBJ whole genome shotgun (WGS) entry which is preliminary data.</text>
</comment>
<feature type="compositionally biased region" description="Polar residues" evidence="1">
    <location>
        <begin position="1"/>
        <end position="10"/>
    </location>
</feature>
<dbReference type="Proteomes" id="UP001597186">
    <property type="component" value="Unassembled WGS sequence"/>
</dbReference>
<keyword evidence="3" id="KW-1185">Reference proteome</keyword>
<accession>A0ABW4EHK4</accession>
<dbReference type="EMBL" id="JBHUDD010000148">
    <property type="protein sequence ID" value="MFD1510907.1"/>
    <property type="molecule type" value="Genomic_DNA"/>
</dbReference>
<feature type="compositionally biased region" description="Low complexity" evidence="1">
    <location>
        <begin position="11"/>
        <end position="24"/>
    </location>
</feature>
<reference evidence="3" key="1">
    <citation type="journal article" date="2019" name="Int. J. Syst. Evol. Microbiol.">
        <title>The Global Catalogue of Microorganisms (GCM) 10K type strain sequencing project: providing services to taxonomists for standard genome sequencing and annotation.</title>
        <authorList>
            <consortium name="The Broad Institute Genomics Platform"/>
            <consortium name="The Broad Institute Genome Sequencing Center for Infectious Disease"/>
            <person name="Wu L."/>
            <person name="Ma J."/>
        </authorList>
    </citation>
    <scope>NUCLEOTIDE SEQUENCE [LARGE SCALE GENOMIC DNA]</scope>
    <source>
        <strain evidence="3">CGMCC 1.12477</strain>
    </source>
</reference>
<gene>
    <name evidence="2" type="ORF">ACFTOW_16100</name>
</gene>
<evidence type="ECO:0000313" key="2">
    <source>
        <dbReference type="EMBL" id="MFD1510907.1"/>
    </source>
</evidence>
<dbReference type="RefSeq" id="WP_379917550.1">
    <property type="nucleotide sequence ID" value="NZ_JBHUDD010000148.1"/>
</dbReference>
<organism evidence="2 3">
    <name type="scientific">Lacimonas salitolerans</name>
    <dbReference type="NCBI Taxonomy" id="1323750"/>
    <lineage>
        <taxon>Bacteria</taxon>
        <taxon>Pseudomonadati</taxon>
        <taxon>Pseudomonadota</taxon>
        <taxon>Alphaproteobacteria</taxon>
        <taxon>Rhodobacterales</taxon>
        <taxon>Paracoccaceae</taxon>
        <taxon>Lacimonas</taxon>
    </lineage>
</organism>
<name>A0ABW4EHK4_9RHOB</name>
<evidence type="ECO:0000313" key="3">
    <source>
        <dbReference type="Proteomes" id="UP001597186"/>
    </source>
</evidence>
<protein>
    <submittedName>
        <fullName evidence="2">Uncharacterized protein</fullName>
    </submittedName>
</protein>